<sequence length="631" mass="67059">MKIHQLPINEALASVRSTPQGLASADATARLLEYGANRVEPLAREHWALRLLKEFTHLFSVILWVAAALAFLADWYDPGQGMARVGVAVIVVILLSGLFSFWQEARVERTLAALQGLLPSQIELLRDGAVLTVAAEALVPGDVILLAQGDNVPADCRLIEAFGLRINRATVTGESLPRSCDAAPCSEEQSFDARNILLAGTSVVAGQGRAVVFATGAHTEFGRIAHLTQSGGSEDSPLRREIAHLSRRIAYLALGIGTFFFVLGSVVGVPFWRDLILTLGIIVALVPEGLLPTLTLSLVLAAQRMAHRNVLIRHLPSVETLGSVTVICTDKTGTLTENRISVLPLCESIVLAGGVQPLDAETRSTILRAQEEMAAGGLRVIALASRHLPPDCPRDAEEQALSFCGLAGIEDPPRADVEAAIATCHGAGIQVIMVTGDHPGTAIAIARQIGLVRGKEVQVITGDQLRKLAPAQLQLALDASEILFARVAADQKMRIVDALKAKGHIVAVTGDGVNDAPALRTAHIGIAMGITGTDVAKEAADMVLLDDHFASIVSAIEEGRAVFQNIRKFLTYVLVHNVAELMVLIWPPTISCTGRRPPPACRRSSCCRSSMYSCAAARCARSALPALPATA</sequence>
<dbReference type="InterPro" id="IPR036412">
    <property type="entry name" value="HAD-like_sf"/>
</dbReference>
<dbReference type="GO" id="GO:0005524">
    <property type="term" value="F:ATP binding"/>
    <property type="evidence" value="ECO:0007669"/>
    <property type="project" value="UniProtKB-KW"/>
</dbReference>
<feature type="transmembrane region" description="Helical" evidence="10">
    <location>
        <begin position="55"/>
        <end position="76"/>
    </location>
</feature>
<evidence type="ECO:0000256" key="1">
    <source>
        <dbReference type="ARBA" id="ARBA00004651"/>
    </source>
</evidence>
<dbReference type="SUPFAM" id="SSF81653">
    <property type="entry name" value="Calcium ATPase, transduction domain A"/>
    <property type="match status" value="1"/>
</dbReference>
<keyword evidence="9 10" id="KW-0472">Membrane</keyword>
<dbReference type="EMBL" id="JDVG02000224">
    <property type="protein sequence ID" value="KFB73432.1"/>
    <property type="molecule type" value="Genomic_DNA"/>
</dbReference>
<dbReference type="PANTHER" id="PTHR43294">
    <property type="entry name" value="SODIUM/POTASSIUM-TRANSPORTING ATPASE SUBUNIT ALPHA"/>
    <property type="match status" value="1"/>
</dbReference>
<name>A0A080LX68_9PROT</name>
<dbReference type="InterPro" id="IPR023299">
    <property type="entry name" value="ATPase_P-typ_cyto_dom_N"/>
</dbReference>
<evidence type="ECO:0000256" key="8">
    <source>
        <dbReference type="ARBA" id="ARBA00022989"/>
    </source>
</evidence>
<comment type="caution">
    <text evidence="12">The sequence shown here is derived from an EMBL/GenBank/DDBJ whole genome shotgun (WGS) entry which is preliminary data.</text>
</comment>
<proteinExistence type="inferred from homology"/>
<dbReference type="GO" id="GO:0005886">
    <property type="term" value="C:plasma membrane"/>
    <property type="evidence" value="ECO:0007669"/>
    <property type="project" value="UniProtKB-SubCell"/>
</dbReference>
<feature type="domain" description="Cation-transporting P-type ATPase N-terminal" evidence="11">
    <location>
        <begin position="2"/>
        <end position="75"/>
    </location>
</feature>
<organism evidence="12 13">
    <name type="scientific">Candidatus Accumulibacter phosphatis</name>
    <dbReference type="NCBI Taxonomy" id="327160"/>
    <lineage>
        <taxon>Bacteria</taxon>
        <taxon>Pseudomonadati</taxon>
        <taxon>Pseudomonadota</taxon>
        <taxon>Betaproteobacteria</taxon>
        <taxon>Candidatus Accumulibacter</taxon>
    </lineage>
</organism>
<dbReference type="InterPro" id="IPR001757">
    <property type="entry name" value="P_typ_ATPase"/>
</dbReference>
<dbReference type="Proteomes" id="UP000020077">
    <property type="component" value="Unassembled WGS sequence"/>
</dbReference>
<comment type="similarity">
    <text evidence="2">Belongs to the cation transport ATPase (P-type) (TC 3.A.3) family. Type IIA subfamily.</text>
</comment>
<dbReference type="GO" id="GO:0019829">
    <property type="term" value="F:ATPase-coupled monoatomic cation transmembrane transporter activity"/>
    <property type="evidence" value="ECO:0007669"/>
    <property type="project" value="TreeGrafter"/>
</dbReference>
<evidence type="ECO:0000256" key="9">
    <source>
        <dbReference type="ARBA" id="ARBA00023136"/>
    </source>
</evidence>
<evidence type="ECO:0000256" key="6">
    <source>
        <dbReference type="ARBA" id="ARBA00022840"/>
    </source>
</evidence>
<dbReference type="PRINTS" id="PR00119">
    <property type="entry name" value="CATATPASE"/>
</dbReference>
<evidence type="ECO:0000313" key="12">
    <source>
        <dbReference type="EMBL" id="KFB73432.1"/>
    </source>
</evidence>
<dbReference type="PANTHER" id="PTHR43294:SF21">
    <property type="entry name" value="CATION TRANSPORTING ATPASE"/>
    <property type="match status" value="1"/>
</dbReference>
<dbReference type="GO" id="GO:0016887">
    <property type="term" value="F:ATP hydrolysis activity"/>
    <property type="evidence" value="ECO:0007669"/>
    <property type="project" value="InterPro"/>
</dbReference>
<feature type="transmembrane region" description="Helical" evidence="10">
    <location>
        <begin position="249"/>
        <end position="269"/>
    </location>
</feature>
<keyword evidence="5" id="KW-0547">Nucleotide-binding</keyword>
<dbReference type="InterPro" id="IPR059000">
    <property type="entry name" value="ATPase_P-type_domA"/>
</dbReference>
<evidence type="ECO:0000256" key="5">
    <source>
        <dbReference type="ARBA" id="ARBA00022741"/>
    </source>
</evidence>
<dbReference type="FunFam" id="3.40.50.1000:FF:000083">
    <property type="entry name" value="Sodium/potassium-transporting ATPase subunit alpha"/>
    <property type="match status" value="1"/>
</dbReference>
<gene>
    <name evidence="12" type="primary">ctpF</name>
    <name evidence="12" type="ORF">AW09_001311</name>
</gene>
<accession>A0A080LX68</accession>
<evidence type="ECO:0000256" key="4">
    <source>
        <dbReference type="ARBA" id="ARBA00022692"/>
    </source>
</evidence>
<keyword evidence="6" id="KW-0067">ATP-binding</keyword>
<dbReference type="Pfam" id="PF00122">
    <property type="entry name" value="E1-E2_ATPase"/>
    <property type="match status" value="1"/>
</dbReference>
<dbReference type="InterPro" id="IPR004014">
    <property type="entry name" value="ATPase_P-typ_cation-transptr_N"/>
</dbReference>
<comment type="subcellular location">
    <subcellularLocation>
        <location evidence="1">Cell membrane</location>
        <topology evidence="1">Multi-pass membrane protein</topology>
    </subcellularLocation>
</comment>
<dbReference type="InterPro" id="IPR023298">
    <property type="entry name" value="ATPase_P-typ_TM_dom_sf"/>
</dbReference>
<dbReference type="PROSITE" id="PS00154">
    <property type="entry name" value="ATPASE_E1_E2"/>
    <property type="match status" value="1"/>
</dbReference>
<feature type="transmembrane region" description="Helical" evidence="10">
    <location>
        <begin position="275"/>
        <end position="301"/>
    </location>
</feature>
<keyword evidence="7" id="KW-1278">Translocase</keyword>
<dbReference type="SUPFAM" id="SSF81665">
    <property type="entry name" value="Calcium ATPase, transmembrane domain M"/>
    <property type="match status" value="1"/>
</dbReference>
<dbReference type="PRINTS" id="PR00120">
    <property type="entry name" value="HATPASE"/>
</dbReference>
<dbReference type="AlphaFoldDB" id="A0A080LX68"/>
<dbReference type="SMART" id="SM00831">
    <property type="entry name" value="Cation_ATPase_N"/>
    <property type="match status" value="1"/>
</dbReference>
<dbReference type="InterPro" id="IPR018303">
    <property type="entry name" value="ATPase_P-typ_P_site"/>
</dbReference>
<dbReference type="NCBIfam" id="TIGR01494">
    <property type="entry name" value="ATPase_P-type"/>
    <property type="match status" value="2"/>
</dbReference>
<feature type="transmembrane region" description="Helical" evidence="10">
    <location>
        <begin position="82"/>
        <end position="102"/>
    </location>
</feature>
<dbReference type="SUPFAM" id="SSF56784">
    <property type="entry name" value="HAD-like"/>
    <property type="match status" value="1"/>
</dbReference>
<dbReference type="Gene3D" id="3.40.50.1000">
    <property type="entry name" value="HAD superfamily/HAD-like"/>
    <property type="match status" value="2"/>
</dbReference>
<evidence type="ECO:0000256" key="10">
    <source>
        <dbReference type="SAM" id="Phobius"/>
    </source>
</evidence>
<dbReference type="GO" id="GO:1902600">
    <property type="term" value="P:proton transmembrane transport"/>
    <property type="evidence" value="ECO:0007669"/>
    <property type="project" value="TreeGrafter"/>
</dbReference>
<evidence type="ECO:0000259" key="11">
    <source>
        <dbReference type="SMART" id="SM00831"/>
    </source>
</evidence>
<dbReference type="Gene3D" id="1.20.1110.10">
    <property type="entry name" value="Calcium-transporting ATPase, transmembrane domain"/>
    <property type="match status" value="2"/>
</dbReference>
<dbReference type="SFLD" id="SFLDS00003">
    <property type="entry name" value="Haloacid_Dehalogenase"/>
    <property type="match status" value="1"/>
</dbReference>
<protein>
    <submittedName>
        <fullName evidence="12">Putative cation-transporting ATPase F</fullName>
        <ecNumber evidence="12">3.6.3.-</ecNumber>
    </submittedName>
</protein>
<dbReference type="GO" id="GO:0015662">
    <property type="term" value="F:P-type ion transporter activity"/>
    <property type="evidence" value="ECO:0007669"/>
    <property type="project" value="UniProtKB-ARBA"/>
</dbReference>
<reference evidence="12 13" key="1">
    <citation type="submission" date="2014-02" db="EMBL/GenBank/DDBJ databases">
        <title>Expanding our view of genomic diversity in Candidatus Accumulibacter clades.</title>
        <authorList>
            <person name="Skennerton C.T."/>
            <person name="Barr J.J."/>
            <person name="Slater F.R."/>
            <person name="Bond P.L."/>
            <person name="Tyson G.W."/>
        </authorList>
    </citation>
    <scope>NUCLEOTIDE SEQUENCE [LARGE SCALE GENOMIC DNA]</scope>
    <source>
        <strain evidence="13">BA-91</strain>
    </source>
</reference>
<dbReference type="Pfam" id="PF00690">
    <property type="entry name" value="Cation_ATPase_N"/>
    <property type="match status" value="1"/>
</dbReference>
<evidence type="ECO:0000313" key="13">
    <source>
        <dbReference type="Proteomes" id="UP000020077"/>
    </source>
</evidence>
<keyword evidence="8 10" id="KW-1133">Transmembrane helix</keyword>
<dbReference type="InterPro" id="IPR023214">
    <property type="entry name" value="HAD_sf"/>
</dbReference>
<dbReference type="InterPro" id="IPR050510">
    <property type="entry name" value="Cation_transp_ATPase_P-type"/>
</dbReference>
<dbReference type="Gene3D" id="2.70.150.10">
    <property type="entry name" value="Calcium-transporting ATPase, cytoplasmic transduction domain A"/>
    <property type="match status" value="1"/>
</dbReference>
<evidence type="ECO:0000256" key="2">
    <source>
        <dbReference type="ARBA" id="ARBA00005675"/>
    </source>
</evidence>
<keyword evidence="4 10" id="KW-0812">Transmembrane</keyword>
<dbReference type="Gene3D" id="3.40.1110.10">
    <property type="entry name" value="Calcium-transporting ATPase, cytoplasmic domain N"/>
    <property type="match status" value="1"/>
</dbReference>
<dbReference type="EC" id="3.6.3.-" evidence="12"/>
<dbReference type="InterPro" id="IPR008250">
    <property type="entry name" value="ATPase_P-typ_transduc_dom_A_sf"/>
</dbReference>
<evidence type="ECO:0000256" key="3">
    <source>
        <dbReference type="ARBA" id="ARBA00022475"/>
    </source>
</evidence>
<dbReference type="Pfam" id="PF00702">
    <property type="entry name" value="Hydrolase"/>
    <property type="match status" value="1"/>
</dbReference>
<evidence type="ECO:0000256" key="7">
    <source>
        <dbReference type="ARBA" id="ARBA00022967"/>
    </source>
</evidence>
<keyword evidence="3" id="KW-1003">Cell membrane</keyword>
<keyword evidence="12" id="KW-0378">Hydrolase</keyword>